<evidence type="ECO:0000256" key="5">
    <source>
        <dbReference type="ARBA" id="ARBA00034313"/>
    </source>
</evidence>
<comment type="caution">
    <text evidence="7">The sequence shown here is derived from an EMBL/GenBank/DDBJ whole genome shotgun (WGS) entry which is preliminary data.</text>
</comment>
<keyword evidence="3 6" id="KW-1133">Transmembrane helix</keyword>
<comment type="similarity">
    <text evidence="5">Belongs to the anthrone oxygenase family.</text>
</comment>
<evidence type="ECO:0000313" key="7">
    <source>
        <dbReference type="EMBL" id="KAK8227248.1"/>
    </source>
</evidence>
<organism evidence="7 8">
    <name type="scientific">Phyllosticta capitalensis</name>
    <dbReference type="NCBI Taxonomy" id="121624"/>
    <lineage>
        <taxon>Eukaryota</taxon>
        <taxon>Fungi</taxon>
        <taxon>Dikarya</taxon>
        <taxon>Ascomycota</taxon>
        <taxon>Pezizomycotina</taxon>
        <taxon>Dothideomycetes</taxon>
        <taxon>Dothideomycetes incertae sedis</taxon>
        <taxon>Botryosphaeriales</taxon>
        <taxon>Phyllostictaceae</taxon>
        <taxon>Phyllosticta</taxon>
    </lineage>
</organism>
<dbReference type="InterPro" id="IPR013901">
    <property type="entry name" value="Anthrone_oxy"/>
</dbReference>
<gene>
    <name evidence="7" type="ORF">HDK90DRAFT_53783</name>
</gene>
<feature type="transmembrane region" description="Helical" evidence="6">
    <location>
        <begin position="20"/>
        <end position="40"/>
    </location>
</feature>
<evidence type="ECO:0000256" key="3">
    <source>
        <dbReference type="ARBA" id="ARBA00022989"/>
    </source>
</evidence>
<evidence type="ECO:0008006" key="9">
    <source>
        <dbReference type="Google" id="ProtNLM"/>
    </source>
</evidence>
<sequence>MSFLAQDWDNAPLIRTAQVVGISSAFMIAGGSGFISYGAAPSYKRLPAPLMAKQWQLNYEAGKAAAPLFALASGVSFAYLIAQHAKSSAPSRTLYLYTLAGVIVPAIVPYTKIVMMKLNDRLHAKVTELAGAQPGDGAFEEKGVPQDETVGSMVEKWRRLNAVRAIAGYIGGIAGLIALVWRD</sequence>
<name>A0ABR1YER9_9PEZI</name>
<evidence type="ECO:0000313" key="8">
    <source>
        <dbReference type="Proteomes" id="UP001492380"/>
    </source>
</evidence>
<evidence type="ECO:0000256" key="1">
    <source>
        <dbReference type="ARBA" id="ARBA00004141"/>
    </source>
</evidence>
<accession>A0ABR1YER9</accession>
<keyword evidence="2 6" id="KW-0812">Transmembrane</keyword>
<dbReference type="EMBL" id="JBBWRZ010000010">
    <property type="protein sequence ID" value="KAK8227248.1"/>
    <property type="molecule type" value="Genomic_DNA"/>
</dbReference>
<dbReference type="Proteomes" id="UP001492380">
    <property type="component" value="Unassembled WGS sequence"/>
</dbReference>
<feature type="transmembrane region" description="Helical" evidence="6">
    <location>
        <begin position="61"/>
        <end position="82"/>
    </location>
</feature>
<feature type="transmembrane region" description="Helical" evidence="6">
    <location>
        <begin position="162"/>
        <end position="181"/>
    </location>
</feature>
<dbReference type="PANTHER" id="PTHR35042">
    <property type="entry name" value="ANTHRONE OXYGENASE ENCC"/>
    <property type="match status" value="1"/>
</dbReference>
<proteinExistence type="inferred from homology"/>
<reference evidence="7 8" key="1">
    <citation type="submission" date="2024-04" db="EMBL/GenBank/DDBJ databases">
        <title>Phyllosticta paracitricarpa is synonymous to the EU quarantine fungus P. citricarpa based on phylogenomic analyses.</title>
        <authorList>
            <consortium name="Lawrence Berkeley National Laboratory"/>
            <person name="Van Ingen-Buijs V.A."/>
            <person name="Van Westerhoven A.C."/>
            <person name="Haridas S."/>
            <person name="Skiadas P."/>
            <person name="Martin F."/>
            <person name="Groenewald J.Z."/>
            <person name="Crous P.W."/>
            <person name="Seidl M.F."/>
        </authorList>
    </citation>
    <scope>NUCLEOTIDE SEQUENCE [LARGE SCALE GENOMIC DNA]</scope>
    <source>
        <strain evidence="7 8">CBS 123374</strain>
    </source>
</reference>
<protein>
    <recommendedName>
        <fullName evidence="9">DUF1772-domain-containing protein</fullName>
    </recommendedName>
</protein>
<keyword evidence="8" id="KW-1185">Reference proteome</keyword>
<dbReference type="PANTHER" id="PTHR35042:SF1">
    <property type="entry name" value="DUF1772-DOMAIN-CONTAINING PROTEIN"/>
    <property type="match status" value="1"/>
</dbReference>
<dbReference type="Pfam" id="PF08592">
    <property type="entry name" value="Anthrone_oxy"/>
    <property type="match status" value="1"/>
</dbReference>
<keyword evidence="4 6" id="KW-0472">Membrane</keyword>
<evidence type="ECO:0000256" key="6">
    <source>
        <dbReference type="SAM" id="Phobius"/>
    </source>
</evidence>
<evidence type="ECO:0000256" key="2">
    <source>
        <dbReference type="ARBA" id="ARBA00022692"/>
    </source>
</evidence>
<comment type="subcellular location">
    <subcellularLocation>
        <location evidence="1">Membrane</location>
        <topology evidence="1">Multi-pass membrane protein</topology>
    </subcellularLocation>
</comment>
<feature type="transmembrane region" description="Helical" evidence="6">
    <location>
        <begin position="94"/>
        <end position="115"/>
    </location>
</feature>
<evidence type="ECO:0000256" key="4">
    <source>
        <dbReference type="ARBA" id="ARBA00023136"/>
    </source>
</evidence>